<dbReference type="AlphaFoldDB" id="A0A150L1F9"/>
<sequence length="599" mass="67047">MDVKYIPSDWEKMKEGIGDLIGLGRLGKGMIDDLKDITDNLEDAESDIASLDSDGVISFHHTSQKDKFQQLYEDFEVLHRFTGKIGDIVDRTIDQPFYEDIDAFVEAMRDLTPSNYTTKNRIGATEVKVVNAGYGQQQTFEVPKTEISIDDIFSGDNHYAKQMKLEYETWKELNPDQDFSQKEYQLAVVNTRAFEYESIRNHQESKEFWGQIAALVVIIGVSLVCPPAGIALGAAYGTFELSSAVSGKDWISGRELGTGERVFRGLLSPLDIIPGVSSITKFSGTVRLAHLGDMGISSIKTGIKSSVNNGVTKVRSLVETAEKMSTPRLKRATSAIIDVSNKLKNKLIDDTIEVGRFIDSATTFTKNIFSTRKPLDLAMEGFGNTGSVRMPVENTHAAENYFAAKLGKSSSESTRLIPGTPGKVTGGSSSKLGKNMFEEMGLPRTTKRSPYQAQHIIPAEFNEHPILQKIGMDMDHASNGFFLRVPDEYVSSTSGHQGYHSVYSDFVERKLDEIDINQDISIIEKQVFELQQKLRKLQEKGLPLYMTNDYLQKELNILKQKGLDDYLLDRANNKNRIRPVWGRGGGATIDLWERWFNKL</sequence>
<protein>
    <submittedName>
        <fullName evidence="1">Uncharacterized protein</fullName>
    </submittedName>
</protein>
<keyword evidence="2" id="KW-1185">Reference proteome</keyword>
<name>A0A150L1F9_9BACI</name>
<accession>A0A150L1F9</accession>
<comment type="caution">
    <text evidence="1">The sequence shown here is derived from an EMBL/GenBank/DDBJ whole genome shotgun (WGS) entry which is preliminary data.</text>
</comment>
<dbReference type="Pfam" id="PF14412">
    <property type="entry name" value="AHH"/>
    <property type="match status" value="1"/>
</dbReference>
<evidence type="ECO:0000313" key="1">
    <source>
        <dbReference type="EMBL" id="KYD05796.1"/>
    </source>
</evidence>
<dbReference type="RefSeq" id="WP_235598319.1">
    <property type="nucleotide sequence ID" value="NZ_LQYN01000054.1"/>
</dbReference>
<dbReference type="PATRIC" id="fig|46224.3.peg.3088"/>
<dbReference type="Proteomes" id="UP000075666">
    <property type="component" value="Unassembled WGS sequence"/>
</dbReference>
<gene>
    <name evidence="1" type="ORF">B4102_3118</name>
</gene>
<reference evidence="1 2" key="1">
    <citation type="submission" date="2016-01" db="EMBL/GenBank/DDBJ databases">
        <title>Genome Sequences of Twelve Sporeforming Bacillus Species Isolated from Foods.</title>
        <authorList>
            <person name="Berendsen E.M."/>
            <person name="Wells-Bennik M.H."/>
            <person name="Krawcyk A.O."/>
            <person name="De Jong A."/>
            <person name="Holsappel S."/>
            <person name="Eijlander R.T."/>
            <person name="Kuipers O.P."/>
        </authorList>
    </citation>
    <scope>NUCLEOTIDE SEQUENCE [LARGE SCALE GENOMIC DNA]</scope>
    <source>
        <strain evidence="1 2">B4102</strain>
    </source>
</reference>
<proteinExistence type="predicted"/>
<organism evidence="1 2">
    <name type="scientific">Heyndrickxia sporothermodurans</name>
    <dbReference type="NCBI Taxonomy" id="46224"/>
    <lineage>
        <taxon>Bacteria</taxon>
        <taxon>Bacillati</taxon>
        <taxon>Bacillota</taxon>
        <taxon>Bacilli</taxon>
        <taxon>Bacillales</taxon>
        <taxon>Bacillaceae</taxon>
        <taxon>Heyndrickxia</taxon>
    </lineage>
</organism>
<dbReference type="InterPro" id="IPR032871">
    <property type="entry name" value="AHH_dom_containing"/>
</dbReference>
<dbReference type="EMBL" id="LQYN01000054">
    <property type="protein sequence ID" value="KYD05796.1"/>
    <property type="molecule type" value="Genomic_DNA"/>
</dbReference>
<evidence type="ECO:0000313" key="2">
    <source>
        <dbReference type="Proteomes" id="UP000075666"/>
    </source>
</evidence>